<dbReference type="Pfam" id="PF00126">
    <property type="entry name" value="HTH_1"/>
    <property type="match status" value="1"/>
</dbReference>
<dbReference type="Proteomes" id="UP001595710">
    <property type="component" value="Unassembled WGS sequence"/>
</dbReference>
<evidence type="ECO:0000256" key="4">
    <source>
        <dbReference type="ARBA" id="ARBA00023163"/>
    </source>
</evidence>
<comment type="caution">
    <text evidence="6">The sequence shown here is derived from an EMBL/GenBank/DDBJ whole genome shotgun (WGS) entry which is preliminary data.</text>
</comment>
<keyword evidence="4" id="KW-0804">Transcription</keyword>
<evidence type="ECO:0000256" key="1">
    <source>
        <dbReference type="ARBA" id="ARBA00009437"/>
    </source>
</evidence>
<keyword evidence="2" id="KW-0805">Transcription regulation</keyword>
<gene>
    <name evidence="6" type="ORF">ACFOND_03475</name>
</gene>
<evidence type="ECO:0000313" key="7">
    <source>
        <dbReference type="Proteomes" id="UP001595710"/>
    </source>
</evidence>
<keyword evidence="3" id="KW-0238">DNA-binding</keyword>
<organism evidence="6 7">
    <name type="scientific">Reinekea marina</name>
    <dbReference type="NCBI Taxonomy" id="1310421"/>
    <lineage>
        <taxon>Bacteria</taxon>
        <taxon>Pseudomonadati</taxon>
        <taxon>Pseudomonadota</taxon>
        <taxon>Gammaproteobacteria</taxon>
        <taxon>Oceanospirillales</taxon>
        <taxon>Saccharospirillaceae</taxon>
        <taxon>Reinekea</taxon>
    </lineage>
</organism>
<name>A0ABV7WQN1_9GAMM</name>
<evidence type="ECO:0000313" key="6">
    <source>
        <dbReference type="EMBL" id="MFC3700689.1"/>
    </source>
</evidence>
<dbReference type="PRINTS" id="PR00039">
    <property type="entry name" value="HTHLYSR"/>
</dbReference>
<dbReference type="Gene3D" id="3.40.190.10">
    <property type="entry name" value="Periplasmic binding protein-like II"/>
    <property type="match status" value="2"/>
</dbReference>
<dbReference type="PANTHER" id="PTHR30126">
    <property type="entry name" value="HTH-TYPE TRANSCRIPTIONAL REGULATOR"/>
    <property type="match status" value="1"/>
</dbReference>
<dbReference type="InterPro" id="IPR005119">
    <property type="entry name" value="LysR_subst-bd"/>
</dbReference>
<dbReference type="InterPro" id="IPR036388">
    <property type="entry name" value="WH-like_DNA-bd_sf"/>
</dbReference>
<dbReference type="InterPro" id="IPR036390">
    <property type="entry name" value="WH_DNA-bd_sf"/>
</dbReference>
<dbReference type="InterPro" id="IPR000847">
    <property type="entry name" value="LysR_HTH_N"/>
</dbReference>
<dbReference type="Gene3D" id="1.10.10.10">
    <property type="entry name" value="Winged helix-like DNA-binding domain superfamily/Winged helix DNA-binding domain"/>
    <property type="match status" value="1"/>
</dbReference>
<sequence>MINSKKLLHFIEVAHSKSFNEAALSLHISQPALSRSIQSLEHELGLILFDRCRRALELTSHGVHLLKYAQTVQQNIENFEIATGRLSNLQAGYLRVGTGPLPADHVGAVACAKFLKDFPHIELTLSVDDPEKLIEKLSIGDLDVLITDPMAISGDHDLVKEPLTKFPAIAIARKGHPLENKEKLDAKDLINYPLGSISKVATQVFMQRLGLTSNNVAKYFNYHCNSAQLLITTIKNSDLIGVLLSSNVQEELNRGELCILDVPQINHQLHSDYSVITYRPRLNSLAADAFIKICKQL</sequence>
<proteinExistence type="inferred from homology"/>
<dbReference type="Pfam" id="PF03466">
    <property type="entry name" value="LysR_substrate"/>
    <property type="match status" value="1"/>
</dbReference>
<protein>
    <submittedName>
        <fullName evidence="6">LysR family transcriptional regulator</fullName>
    </submittedName>
</protein>
<feature type="domain" description="HTH lysR-type" evidence="5">
    <location>
        <begin position="2"/>
        <end position="59"/>
    </location>
</feature>
<dbReference type="SUPFAM" id="SSF53850">
    <property type="entry name" value="Periplasmic binding protein-like II"/>
    <property type="match status" value="1"/>
</dbReference>
<evidence type="ECO:0000256" key="3">
    <source>
        <dbReference type="ARBA" id="ARBA00023125"/>
    </source>
</evidence>
<comment type="similarity">
    <text evidence="1">Belongs to the LysR transcriptional regulatory family.</text>
</comment>
<evidence type="ECO:0000256" key="2">
    <source>
        <dbReference type="ARBA" id="ARBA00023015"/>
    </source>
</evidence>
<dbReference type="PROSITE" id="PS50931">
    <property type="entry name" value="HTH_LYSR"/>
    <property type="match status" value="1"/>
</dbReference>
<reference evidence="7" key="1">
    <citation type="journal article" date="2019" name="Int. J. Syst. Evol. Microbiol.">
        <title>The Global Catalogue of Microorganisms (GCM) 10K type strain sequencing project: providing services to taxonomists for standard genome sequencing and annotation.</title>
        <authorList>
            <consortium name="The Broad Institute Genomics Platform"/>
            <consortium name="The Broad Institute Genome Sequencing Center for Infectious Disease"/>
            <person name="Wu L."/>
            <person name="Ma J."/>
        </authorList>
    </citation>
    <scope>NUCLEOTIDE SEQUENCE [LARGE SCALE GENOMIC DNA]</scope>
    <source>
        <strain evidence="7">CECT 8288</strain>
    </source>
</reference>
<dbReference type="RefSeq" id="WP_290281115.1">
    <property type="nucleotide sequence ID" value="NZ_JAUFQI010000001.1"/>
</dbReference>
<dbReference type="PANTHER" id="PTHR30126:SF98">
    <property type="entry name" value="HTH-TYPE TRANSCRIPTIONAL ACTIVATOR BAUR"/>
    <property type="match status" value="1"/>
</dbReference>
<dbReference type="SUPFAM" id="SSF46785">
    <property type="entry name" value="Winged helix' DNA-binding domain"/>
    <property type="match status" value="1"/>
</dbReference>
<dbReference type="EMBL" id="JBHRYN010000006">
    <property type="protein sequence ID" value="MFC3700689.1"/>
    <property type="molecule type" value="Genomic_DNA"/>
</dbReference>
<accession>A0ABV7WQN1</accession>
<evidence type="ECO:0000259" key="5">
    <source>
        <dbReference type="PROSITE" id="PS50931"/>
    </source>
</evidence>
<keyword evidence="7" id="KW-1185">Reference proteome</keyword>